<dbReference type="PATRIC" id="fig|273678.4.peg.3365"/>
<dbReference type="Gene3D" id="3.10.50.40">
    <property type="match status" value="1"/>
</dbReference>
<keyword evidence="3 5" id="KW-0697">Rotamase</keyword>
<feature type="chain" id="PRO_5038923419" description="Peptidyl-prolyl cis-trans isomerase" evidence="7">
    <location>
        <begin position="21"/>
        <end position="319"/>
    </location>
</feature>
<dbReference type="SUPFAM" id="SSF54534">
    <property type="entry name" value="FKBP-like"/>
    <property type="match status" value="1"/>
</dbReference>
<dbReference type="RefSeq" id="WP_045258864.1">
    <property type="nucleotide sequence ID" value="NZ_JYJB01000010.1"/>
</dbReference>
<dbReference type="EC" id="5.2.1.8" evidence="6"/>
<evidence type="ECO:0000313" key="10">
    <source>
        <dbReference type="Proteomes" id="UP000033900"/>
    </source>
</evidence>
<reference evidence="9 10" key="1">
    <citation type="submission" date="2015-02" db="EMBL/GenBank/DDBJ databases">
        <title>Draft genome sequences of ten Microbacterium spp. with emphasis on heavy metal contaminated environments.</title>
        <authorList>
            <person name="Corretto E."/>
        </authorList>
    </citation>
    <scope>NUCLEOTIDE SEQUENCE [LARGE SCALE GENOMIC DNA]</scope>
    <source>
        <strain evidence="9 10">SA35</strain>
    </source>
</reference>
<evidence type="ECO:0000256" key="6">
    <source>
        <dbReference type="RuleBase" id="RU003915"/>
    </source>
</evidence>
<protein>
    <recommendedName>
        <fullName evidence="6">Peptidyl-prolyl cis-trans isomerase</fullName>
        <ecNumber evidence="6">5.2.1.8</ecNumber>
    </recommendedName>
</protein>
<dbReference type="InterPro" id="IPR046357">
    <property type="entry name" value="PPIase_dom_sf"/>
</dbReference>
<feature type="domain" description="PPIase FKBP-type" evidence="8">
    <location>
        <begin position="225"/>
        <end position="312"/>
    </location>
</feature>
<dbReference type="PROSITE" id="PS51257">
    <property type="entry name" value="PROKAR_LIPOPROTEIN"/>
    <property type="match status" value="1"/>
</dbReference>
<sequence>MRIRSLSILSTVAVATLLLAGCSGSTTPDSTPSASADAAADLCSVAAEPGDVSDGVTVDGSVGAVSNATFDLGPSIDAIQRTVVTEGDGDKIAEGDYVRYALSAFDATTGERLGDAGYAADDMLPNAVTADSPLGQILGCATIGTRLSVALPGSDTSNPSIYIVDVLGVTPLAAWGAEQPAVEGMPEVTLADDGQPSVELPDGDAPTELKMSVLKEGDGPAVTAGDTTLLQYYGVSWDTQKNFDSSWKNGAPISIDGNTYVPGFIQALEGQKVGSQILVVIPPSLGYGEGEINESDLKGQTLVFVIDILANQKAVAPQQ</sequence>
<keyword evidence="7" id="KW-0732">Signal</keyword>
<accession>A0A0M2HJ24</accession>
<comment type="catalytic activity">
    <reaction evidence="1 5 6">
        <text>[protein]-peptidylproline (omega=180) = [protein]-peptidylproline (omega=0)</text>
        <dbReference type="Rhea" id="RHEA:16237"/>
        <dbReference type="Rhea" id="RHEA-COMP:10747"/>
        <dbReference type="Rhea" id="RHEA-COMP:10748"/>
        <dbReference type="ChEBI" id="CHEBI:83833"/>
        <dbReference type="ChEBI" id="CHEBI:83834"/>
        <dbReference type="EC" id="5.2.1.8"/>
    </reaction>
</comment>
<gene>
    <name evidence="9" type="primary">fkbP_2</name>
    <name evidence="9" type="ORF">RS84_03370</name>
</gene>
<dbReference type="AlphaFoldDB" id="A0A0M2HJ24"/>
<dbReference type="PANTHER" id="PTHR43811">
    <property type="entry name" value="FKBP-TYPE PEPTIDYL-PROLYL CIS-TRANS ISOMERASE FKPA"/>
    <property type="match status" value="1"/>
</dbReference>
<dbReference type="GO" id="GO:0003755">
    <property type="term" value="F:peptidyl-prolyl cis-trans isomerase activity"/>
    <property type="evidence" value="ECO:0007669"/>
    <property type="project" value="UniProtKB-UniRule"/>
</dbReference>
<evidence type="ECO:0000256" key="2">
    <source>
        <dbReference type="ARBA" id="ARBA00006577"/>
    </source>
</evidence>
<evidence type="ECO:0000256" key="4">
    <source>
        <dbReference type="ARBA" id="ARBA00023235"/>
    </source>
</evidence>
<comment type="similarity">
    <text evidence="2 6">Belongs to the FKBP-type PPIase family.</text>
</comment>
<dbReference type="Pfam" id="PF00254">
    <property type="entry name" value="FKBP_C"/>
    <property type="match status" value="1"/>
</dbReference>
<name>A0A0M2HJ24_9MICO</name>
<dbReference type="PROSITE" id="PS50059">
    <property type="entry name" value="FKBP_PPIASE"/>
    <property type="match status" value="1"/>
</dbReference>
<evidence type="ECO:0000256" key="5">
    <source>
        <dbReference type="PROSITE-ProRule" id="PRU00277"/>
    </source>
</evidence>
<dbReference type="InterPro" id="IPR001179">
    <property type="entry name" value="PPIase_FKBP_dom"/>
</dbReference>
<evidence type="ECO:0000313" key="9">
    <source>
        <dbReference type="EMBL" id="KJL46730.1"/>
    </source>
</evidence>
<evidence type="ECO:0000256" key="7">
    <source>
        <dbReference type="SAM" id="SignalP"/>
    </source>
</evidence>
<dbReference type="OrthoDB" id="25996at2"/>
<keyword evidence="4 5" id="KW-0413">Isomerase</keyword>
<feature type="signal peptide" evidence="7">
    <location>
        <begin position="1"/>
        <end position="20"/>
    </location>
</feature>
<evidence type="ECO:0000256" key="1">
    <source>
        <dbReference type="ARBA" id="ARBA00000971"/>
    </source>
</evidence>
<organism evidence="9 10">
    <name type="scientific">Microbacterium hydrocarbonoxydans</name>
    <dbReference type="NCBI Taxonomy" id="273678"/>
    <lineage>
        <taxon>Bacteria</taxon>
        <taxon>Bacillati</taxon>
        <taxon>Actinomycetota</taxon>
        <taxon>Actinomycetes</taxon>
        <taxon>Micrococcales</taxon>
        <taxon>Microbacteriaceae</taxon>
        <taxon>Microbacterium</taxon>
    </lineage>
</organism>
<proteinExistence type="inferred from homology"/>
<dbReference type="Proteomes" id="UP000033900">
    <property type="component" value="Unassembled WGS sequence"/>
</dbReference>
<keyword evidence="10" id="KW-1185">Reference proteome</keyword>
<dbReference type="STRING" id="273678.RS84_03370"/>
<evidence type="ECO:0000259" key="8">
    <source>
        <dbReference type="PROSITE" id="PS50059"/>
    </source>
</evidence>
<dbReference type="EMBL" id="JYJB01000010">
    <property type="protein sequence ID" value="KJL46730.1"/>
    <property type="molecule type" value="Genomic_DNA"/>
</dbReference>
<evidence type="ECO:0000256" key="3">
    <source>
        <dbReference type="ARBA" id="ARBA00023110"/>
    </source>
</evidence>
<comment type="caution">
    <text evidence="9">The sequence shown here is derived from an EMBL/GenBank/DDBJ whole genome shotgun (WGS) entry which is preliminary data.</text>
</comment>
<dbReference type="PANTHER" id="PTHR43811:SF19">
    <property type="entry name" value="39 KDA FK506-BINDING NUCLEAR PROTEIN"/>
    <property type="match status" value="1"/>
</dbReference>